<dbReference type="SUPFAM" id="SSF48498">
    <property type="entry name" value="Tetracyclin repressor-like, C-terminal domain"/>
    <property type="match status" value="1"/>
</dbReference>
<evidence type="ECO:0000313" key="4">
    <source>
        <dbReference type="EMBL" id="MCI4683993.1"/>
    </source>
</evidence>
<reference evidence="4" key="1">
    <citation type="journal article" date="2022" name="ISME J.">
        <title>Identification of active gaseous-alkane degraders at natural gas seeps.</title>
        <authorList>
            <person name="Farhan Ul Haque M."/>
            <person name="Hernandez M."/>
            <person name="Crombie A.T."/>
            <person name="Murrell J.C."/>
        </authorList>
    </citation>
    <scope>NUCLEOTIDE SEQUENCE</scope>
    <source>
        <strain evidence="4">PC2</strain>
    </source>
</reference>
<accession>A0ABS9Z8L8</accession>
<dbReference type="Gene3D" id="1.10.357.10">
    <property type="entry name" value="Tetracycline Repressor, domain 2"/>
    <property type="match status" value="1"/>
</dbReference>
<dbReference type="InterPro" id="IPR001647">
    <property type="entry name" value="HTH_TetR"/>
</dbReference>
<protein>
    <submittedName>
        <fullName evidence="4">TetR/AcrR family transcriptional regulator</fullName>
    </submittedName>
</protein>
<dbReference type="InterPro" id="IPR036271">
    <property type="entry name" value="Tet_transcr_reg_TetR-rel_C_sf"/>
</dbReference>
<organism evidence="4 5">
    <name type="scientific">Candidatus Rhodoblastus alkanivorans</name>
    <dbReference type="NCBI Taxonomy" id="2954117"/>
    <lineage>
        <taxon>Bacteria</taxon>
        <taxon>Pseudomonadati</taxon>
        <taxon>Pseudomonadota</taxon>
        <taxon>Alphaproteobacteria</taxon>
        <taxon>Hyphomicrobiales</taxon>
        <taxon>Rhodoblastaceae</taxon>
        <taxon>Rhodoblastus</taxon>
    </lineage>
</organism>
<name>A0ABS9Z8L8_9HYPH</name>
<dbReference type="PANTHER" id="PTHR30055">
    <property type="entry name" value="HTH-TYPE TRANSCRIPTIONAL REGULATOR RUTR"/>
    <property type="match status" value="1"/>
</dbReference>
<evidence type="ECO:0000256" key="2">
    <source>
        <dbReference type="PROSITE-ProRule" id="PRU00335"/>
    </source>
</evidence>
<keyword evidence="5" id="KW-1185">Reference proteome</keyword>
<dbReference type="Pfam" id="PF00440">
    <property type="entry name" value="TetR_N"/>
    <property type="match status" value="1"/>
</dbReference>
<dbReference type="RefSeq" id="WP_243067908.1">
    <property type="nucleotide sequence ID" value="NZ_JAIVFK010000080.1"/>
</dbReference>
<sequence>MARQARTEAERENRMRAIRKAALDIFSAKGFSAARLDDVAAAAGVAKGTIYLYFASKEDLLEAIVTTTIGATLAEVEQAVVASPAPAGQLLRLVVQAIAAGIQDPERRRVLHLVLSEGARFPAIGDFYHREIIAHGLRLVRAIAAKGHASGEFVSDEIERFPQLVFAPALLAIIWSVIFERIEPLDAHALLEAHLDLLTRALTRRPA</sequence>
<dbReference type="SUPFAM" id="SSF46689">
    <property type="entry name" value="Homeodomain-like"/>
    <property type="match status" value="1"/>
</dbReference>
<evidence type="ECO:0000259" key="3">
    <source>
        <dbReference type="PROSITE" id="PS50977"/>
    </source>
</evidence>
<dbReference type="PRINTS" id="PR00455">
    <property type="entry name" value="HTHTETR"/>
</dbReference>
<evidence type="ECO:0000313" key="5">
    <source>
        <dbReference type="Proteomes" id="UP001139104"/>
    </source>
</evidence>
<dbReference type="Proteomes" id="UP001139104">
    <property type="component" value="Unassembled WGS sequence"/>
</dbReference>
<keyword evidence="1 2" id="KW-0238">DNA-binding</keyword>
<dbReference type="InterPro" id="IPR009057">
    <property type="entry name" value="Homeodomain-like_sf"/>
</dbReference>
<dbReference type="PANTHER" id="PTHR30055:SF223">
    <property type="entry name" value="HTH-TYPE TRANSCRIPTIONAL REGULATOR UIDR"/>
    <property type="match status" value="1"/>
</dbReference>
<proteinExistence type="predicted"/>
<feature type="DNA-binding region" description="H-T-H motif" evidence="2">
    <location>
        <begin position="35"/>
        <end position="54"/>
    </location>
</feature>
<gene>
    <name evidence="4" type="ORF">K2U94_14705</name>
</gene>
<dbReference type="PROSITE" id="PS50977">
    <property type="entry name" value="HTH_TETR_2"/>
    <property type="match status" value="1"/>
</dbReference>
<comment type="caution">
    <text evidence="4">The sequence shown here is derived from an EMBL/GenBank/DDBJ whole genome shotgun (WGS) entry which is preliminary data.</text>
</comment>
<evidence type="ECO:0000256" key="1">
    <source>
        <dbReference type="ARBA" id="ARBA00023125"/>
    </source>
</evidence>
<feature type="domain" description="HTH tetR-type" evidence="3">
    <location>
        <begin position="12"/>
        <end position="72"/>
    </location>
</feature>
<dbReference type="InterPro" id="IPR050109">
    <property type="entry name" value="HTH-type_TetR-like_transc_reg"/>
</dbReference>
<dbReference type="EMBL" id="JAIVFP010000001">
    <property type="protein sequence ID" value="MCI4683993.1"/>
    <property type="molecule type" value="Genomic_DNA"/>
</dbReference>